<dbReference type="InterPro" id="IPR057246">
    <property type="entry name" value="CARBOXYPEPT_ZN_1"/>
</dbReference>
<keyword evidence="7" id="KW-0479">Metal-binding</keyword>
<dbReference type="PANTHER" id="PTHR11532">
    <property type="entry name" value="PROTEASE M14 CARBOXYPEPTIDASE"/>
    <property type="match status" value="1"/>
</dbReference>
<evidence type="ECO:0000256" key="9">
    <source>
        <dbReference type="ARBA" id="ARBA00022801"/>
    </source>
</evidence>
<dbReference type="SUPFAM" id="SSF53187">
    <property type="entry name" value="Zn-dependent exopeptidases"/>
    <property type="match status" value="1"/>
</dbReference>
<feature type="non-terminal residue" evidence="15">
    <location>
        <position position="1"/>
    </location>
</feature>
<dbReference type="GO" id="GO:0016485">
    <property type="term" value="P:protein processing"/>
    <property type="evidence" value="ECO:0007669"/>
    <property type="project" value="TreeGrafter"/>
</dbReference>
<evidence type="ECO:0000256" key="3">
    <source>
        <dbReference type="ARBA" id="ARBA00005988"/>
    </source>
</evidence>
<dbReference type="GO" id="GO:0008270">
    <property type="term" value="F:zinc ion binding"/>
    <property type="evidence" value="ECO:0007669"/>
    <property type="project" value="InterPro"/>
</dbReference>
<evidence type="ECO:0000313" key="16">
    <source>
        <dbReference type="Proteomes" id="UP000030746"/>
    </source>
</evidence>
<sequence>HHNNAEILAVMKDVRSKCPDITRIYNLDHQSVEGRNLTVLEISDKPGVHEPGEPEFKYVGNMHGNEVVGREILLAFMEELCRRYTEGDEQIQYLINNTRIHILPTMNPDGWKKAHDLMEKNGGRADWLTGRANANGVDLNRNFPNLNEIMYALEAAGKSKNNHLQKITKAMKDPNFNLQPETLALIHWIIQNPFVLSANLHGGDLVANYPYDATRSGKTQEYTASADDPTFRSLAAAYSDAHTIMSEPHEKCDKMGGDDFGKQGGITNGGAWYSVPGGMQDYNYLESNSFEITLELGCDKFPPGNKIPEYWHQNKQSLLNYLLQVHTGIKGFVKTVKGEPISDAEIKVTNLTNGQYINHDVLSVEDGDYWRLLIDGYYKITANKTGYHPVSKCIIVNN</sequence>
<keyword evidence="9" id="KW-0378">Hydrolase</keyword>
<accession>V4BAS9</accession>
<keyword evidence="10" id="KW-0862">Zinc</keyword>
<evidence type="ECO:0000256" key="12">
    <source>
        <dbReference type="ARBA" id="ARBA00023180"/>
    </source>
</evidence>
<keyword evidence="11" id="KW-0482">Metalloprotease</keyword>
<evidence type="ECO:0000256" key="8">
    <source>
        <dbReference type="ARBA" id="ARBA00022729"/>
    </source>
</evidence>
<dbReference type="EMBL" id="KB199676">
    <property type="protein sequence ID" value="ESP04631.1"/>
    <property type="molecule type" value="Genomic_DNA"/>
</dbReference>
<dbReference type="Pfam" id="PF00246">
    <property type="entry name" value="Peptidase_M14"/>
    <property type="match status" value="1"/>
</dbReference>
<evidence type="ECO:0000256" key="1">
    <source>
        <dbReference type="ARBA" id="ARBA00001947"/>
    </source>
</evidence>
<keyword evidence="16" id="KW-1185">Reference proteome</keyword>
<dbReference type="OMA" id="CDYHEAK"/>
<dbReference type="InterPro" id="IPR008969">
    <property type="entry name" value="CarboxyPept-like_regulatory"/>
</dbReference>
<gene>
    <name evidence="15" type="ORF">LOTGIDRAFT_52083</name>
</gene>
<dbReference type="PROSITE" id="PS00132">
    <property type="entry name" value="CARBOXYPEPT_ZN_1"/>
    <property type="match status" value="1"/>
</dbReference>
<name>V4BAS9_LOTGI</name>
<evidence type="ECO:0000256" key="2">
    <source>
        <dbReference type="ARBA" id="ARBA00004613"/>
    </source>
</evidence>
<dbReference type="GeneID" id="20251210"/>
<dbReference type="OrthoDB" id="10249045at2759"/>
<feature type="active site" description="Proton donor/acceptor" evidence="13">
    <location>
        <position position="295"/>
    </location>
</feature>
<dbReference type="AlphaFoldDB" id="V4BAS9"/>
<dbReference type="PANTHER" id="PTHR11532:SF62">
    <property type="entry name" value="CARBOXYPEPTIDASE D"/>
    <property type="match status" value="1"/>
</dbReference>
<dbReference type="STRING" id="225164.V4BAS9"/>
<feature type="domain" description="Peptidase M14" evidence="14">
    <location>
        <begin position="1"/>
        <end position="325"/>
    </location>
</feature>
<feature type="non-terminal residue" evidence="15">
    <location>
        <position position="398"/>
    </location>
</feature>
<evidence type="ECO:0000256" key="4">
    <source>
        <dbReference type="ARBA" id="ARBA00022525"/>
    </source>
</evidence>
<dbReference type="FunFam" id="3.40.630.10:FF:000013">
    <property type="entry name" value="carboxypeptidase N catalytic chain"/>
    <property type="match status" value="1"/>
</dbReference>
<dbReference type="PROSITE" id="PS52035">
    <property type="entry name" value="PEPTIDASE_M14"/>
    <property type="match status" value="1"/>
</dbReference>
<dbReference type="KEGG" id="lgi:LOTGIDRAFT_52083"/>
<dbReference type="SUPFAM" id="SSF49464">
    <property type="entry name" value="Carboxypeptidase regulatory domain-like"/>
    <property type="match status" value="1"/>
</dbReference>
<dbReference type="RefSeq" id="XP_009044674.1">
    <property type="nucleotide sequence ID" value="XM_009046426.1"/>
</dbReference>
<keyword evidence="5" id="KW-0121">Carboxypeptidase</keyword>
<dbReference type="Gene3D" id="3.40.630.10">
    <property type="entry name" value="Zn peptidases"/>
    <property type="match status" value="1"/>
</dbReference>
<evidence type="ECO:0000259" key="14">
    <source>
        <dbReference type="PROSITE" id="PS52035"/>
    </source>
</evidence>
<protein>
    <recommendedName>
        <fullName evidence="14">Peptidase M14 domain-containing protein</fullName>
    </recommendedName>
</protein>
<organism evidence="15 16">
    <name type="scientific">Lottia gigantea</name>
    <name type="common">Giant owl limpet</name>
    <dbReference type="NCBI Taxonomy" id="225164"/>
    <lineage>
        <taxon>Eukaryota</taxon>
        <taxon>Metazoa</taxon>
        <taxon>Spiralia</taxon>
        <taxon>Lophotrochozoa</taxon>
        <taxon>Mollusca</taxon>
        <taxon>Gastropoda</taxon>
        <taxon>Patellogastropoda</taxon>
        <taxon>Lottioidea</taxon>
        <taxon>Lottiidae</taxon>
        <taxon>Lottia</taxon>
    </lineage>
</organism>
<dbReference type="GO" id="GO:0006518">
    <property type="term" value="P:peptide metabolic process"/>
    <property type="evidence" value="ECO:0007669"/>
    <property type="project" value="TreeGrafter"/>
</dbReference>
<evidence type="ECO:0000313" key="15">
    <source>
        <dbReference type="EMBL" id="ESP04631.1"/>
    </source>
</evidence>
<keyword evidence="6" id="KW-0645">Protease</keyword>
<dbReference type="Proteomes" id="UP000030746">
    <property type="component" value="Unassembled WGS sequence"/>
</dbReference>
<dbReference type="InterPro" id="IPR050753">
    <property type="entry name" value="Peptidase_M14_domain"/>
</dbReference>
<comment type="similarity">
    <text evidence="3 13">Belongs to the peptidase M14 family.</text>
</comment>
<dbReference type="CDD" id="cd03858">
    <property type="entry name" value="M14_CP_N-E_like"/>
    <property type="match status" value="1"/>
</dbReference>
<comment type="cofactor">
    <cofactor evidence="1">
        <name>Zn(2+)</name>
        <dbReference type="ChEBI" id="CHEBI:29105"/>
    </cofactor>
</comment>
<dbReference type="Pfam" id="PF13620">
    <property type="entry name" value="CarboxypepD_reg"/>
    <property type="match status" value="1"/>
</dbReference>
<dbReference type="CTD" id="20251210"/>
<dbReference type="InterPro" id="IPR000834">
    <property type="entry name" value="Peptidase_M14"/>
</dbReference>
<dbReference type="GO" id="GO:0005615">
    <property type="term" value="C:extracellular space"/>
    <property type="evidence" value="ECO:0007669"/>
    <property type="project" value="TreeGrafter"/>
</dbReference>
<reference evidence="15 16" key="1">
    <citation type="journal article" date="2013" name="Nature">
        <title>Insights into bilaterian evolution from three spiralian genomes.</title>
        <authorList>
            <person name="Simakov O."/>
            <person name="Marletaz F."/>
            <person name="Cho S.J."/>
            <person name="Edsinger-Gonzales E."/>
            <person name="Havlak P."/>
            <person name="Hellsten U."/>
            <person name="Kuo D.H."/>
            <person name="Larsson T."/>
            <person name="Lv J."/>
            <person name="Arendt D."/>
            <person name="Savage R."/>
            <person name="Osoegawa K."/>
            <person name="de Jong P."/>
            <person name="Grimwood J."/>
            <person name="Chapman J.A."/>
            <person name="Shapiro H."/>
            <person name="Aerts A."/>
            <person name="Otillar R.P."/>
            <person name="Terry A.Y."/>
            <person name="Boore J.L."/>
            <person name="Grigoriev I.V."/>
            <person name="Lindberg D.R."/>
            <person name="Seaver E.C."/>
            <person name="Weisblat D.A."/>
            <person name="Putnam N.H."/>
            <person name="Rokhsar D.S."/>
        </authorList>
    </citation>
    <scope>NUCLEOTIDE SEQUENCE [LARGE SCALE GENOMIC DNA]</scope>
</reference>
<dbReference type="InterPro" id="IPR057247">
    <property type="entry name" value="CARBOXYPEPT_ZN_2"/>
</dbReference>
<dbReference type="Gene3D" id="2.60.40.1120">
    <property type="entry name" value="Carboxypeptidase-like, regulatory domain"/>
    <property type="match status" value="1"/>
</dbReference>
<evidence type="ECO:0000256" key="13">
    <source>
        <dbReference type="PROSITE-ProRule" id="PRU01379"/>
    </source>
</evidence>
<evidence type="ECO:0000256" key="11">
    <source>
        <dbReference type="ARBA" id="ARBA00023049"/>
    </source>
</evidence>
<keyword evidence="12" id="KW-0325">Glycoprotein</keyword>
<proteinExistence type="inferred from homology"/>
<dbReference type="PRINTS" id="PR00765">
    <property type="entry name" value="CRBOXYPTASEA"/>
</dbReference>
<comment type="subcellular location">
    <subcellularLocation>
        <location evidence="2">Secreted</location>
    </subcellularLocation>
</comment>
<keyword evidence="8" id="KW-0732">Signal</keyword>
<dbReference type="SMART" id="SM00631">
    <property type="entry name" value="Zn_pept"/>
    <property type="match status" value="1"/>
</dbReference>
<evidence type="ECO:0000256" key="6">
    <source>
        <dbReference type="ARBA" id="ARBA00022670"/>
    </source>
</evidence>
<dbReference type="MEROPS" id="M14.005"/>
<dbReference type="CDD" id="cd11308">
    <property type="entry name" value="Peptidase_M14NE-CP-C_like"/>
    <property type="match status" value="1"/>
</dbReference>
<dbReference type="GO" id="GO:0004181">
    <property type="term" value="F:metallocarboxypeptidase activity"/>
    <property type="evidence" value="ECO:0007669"/>
    <property type="project" value="InterPro"/>
</dbReference>
<keyword evidence="4" id="KW-0964">Secreted</keyword>
<dbReference type="HOGENOM" id="CLU_006722_1_3_1"/>
<dbReference type="PROSITE" id="PS00133">
    <property type="entry name" value="CARBOXYPEPT_ZN_2"/>
    <property type="match status" value="1"/>
</dbReference>
<evidence type="ECO:0000256" key="7">
    <source>
        <dbReference type="ARBA" id="ARBA00022723"/>
    </source>
</evidence>
<evidence type="ECO:0000256" key="5">
    <source>
        <dbReference type="ARBA" id="ARBA00022645"/>
    </source>
</evidence>
<evidence type="ECO:0000256" key="10">
    <source>
        <dbReference type="ARBA" id="ARBA00022833"/>
    </source>
</evidence>